<evidence type="ECO:0000256" key="3">
    <source>
        <dbReference type="ARBA" id="ARBA00022723"/>
    </source>
</evidence>
<evidence type="ECO:0000256" key="1">
    <source>
        <dbReference type="ARBA" id="ARBA00022695"/>
    </source>
</evidence>
<keyword evidence="5" id="KW-0378">Hydrolase</keyword>
<keyword evidence="3" id="KW-0479">Metal-binding</keyword>
<keyword evidence="1" id="KW-0548">Nucleotidyltransferase</keyword>
<proteinExistence type="predicted"/>
<dbReference type="AlphaFoldDB" id="A0A164RNR3"/>
<evidence type="ECO:0000256" key="4">
    <source>
        <dbReference type="ARBA" id="ARBA00022759"/>
    </source>
</evidence>
<keyword evidence="7" id="KW-0229">DNA integration</keyword>
<dbReference type="Proteomes" id="UP000076722">
    <property type="component" value="Unassembled WGS sequence"/>
</dbReference>
<evidence type="ECO:0000313" key="12">
    <source>
        <dbReference type="Proteomes" id="UP000076722"/>
    </source>
</evidence>
<dbReference type="EMBL" id="KV419419">
    <property type="protein sequence ID" value="KZS90732.1"/>
    <property type="molecule type" value="Genomic_DNA"/>
</dbReference>
<keyword evidence="10" id="KW-0233">DNA recombination</keyword>
<dbReference type="GO" id="GO:0004519">
    <property type="term" value="F:endonuclease activity"/>
    <property type="evidence" value="ECO:0007669"/>
    <property type="project" value="UniProtKB-KW"/>
</dbReference>
<evidence type="ECO:0000256" key="5">
    <source>
        <dbReference type="ARBA" id="ARBA00022801"/>
    </source>
</evidence>
<evidence type="ECO:0000313" key="11">
    <source>
        <dbReference type="EMBL" id="KZS90732.1"/>
    </source>
</evidence>
<dbReference type="GO" id="GO:0015074">
    <property type="term" value="P:DNA integration"/>
    <property type="evidence" value="ECO:0007669"/>
    <property type="project" value="UniProtKB-KW"/>
</dbReference>
<dbReference type="PANTHER" id="PTHR42648:SF11">
    <property type="entry name" value="TRANSPOSON TY4-P GAG-POL POLYPROTEIN"/>
    <property type="match status" value="1"/>
</dbReference>
<dbReference type="GO" id="GO:0003964">
    <property type="term" value="F:RNA-directed DNA polymerase activity"/>
    <property type="evidence" value="ECO:0007669"/>
    <property type="project" value="UniProtKB-KW"/>
</dbReference>
<accession>A0A164RNR3</accession>
<evidence type="ECO:0000256" key="2">
    <source>
        <dbReference type="ARBA" id="ARBA00022722"/>
    </source>
</evidence>
<evidence type="ECO:0000256" key="8">
    <source>
        <dbReference type="ARBA" id="ARBA00022918"/>
    </source>
</evidence>
<dbReference type="PROSITE" id="PS51257">
    <property type="entry name" value="PROKAR_LIPOPROTEIN"/>
    <property type="match status" value="1"/>
</dbReference>
<keyword evidence="12" id="KW-1185">Reference proteome</keyword>
<dbReference type="GO" id="GO:0016787">
    <property type="term" value="F:hydrolase activity"/>
    <property type="evidence" value="ECO:0007669"/>
    <property type="project" value="UniProtKB-KW"/>
</dbReference>
<gene>
    <name evidence="11" type="ORF">SISNIDRAFT_397724</name>
</gene>
<keyword evidence="9" id="KW-0808">Transferase</keyword>
<dbReference type="GO" id="GO:0006310">
    <property type="term" value="P:DNA recombination"/>
    <property type="evidence" value="ECO:0007669"/>
    <property type="project" value="UniProtKB-KW"/>
</dbReference>
<evidence type="ECO:0000256" key="6">
    <source>
        <dbReference type="ARBA" id="ARBA00022842"/>
    </source>
</evidence>
<keyword evidence="4" id="KW-0255">Endonuclease</keyword>
<organism evidence="11 12">
    <name type="scientific">Sistotremastrum niveocremeum HHB9708</name>
    <dbReference type="NCBI Taxonomy" id="1314777"/>
    <lineage>
        <taxon>Eukaryota</taxon>
        <taxon>Fungi</taxon>
        <taxon>Dikarya</taxon>
        <taxon>Basidiomycota</taxon>
        <taxon>Agaricomycotina</taxon>
        <taxon>Agaricomycetes</taxon>
        <taxon>Sistotremastrales</taxon>
        <taxon>Sistotremastraceae</taxon>
        <taxon>Sertulicium</taxon>
        <taxon>Sertulicium niveocremeum</taxon>
    </lineage>
</organism>
<dbReference type="PANTHER" id="PTHR42648">
    <property type="entry name" value="TRANSPOSASE, PUTATIVE-RELATED"/>
    <property type="match status" value="1"/>
</dbReference>
<keyword evidence="8" id="KW-0695">RNA-directed DNA polymerase</keyword>
<feature type="non-terminal residue" evidence="11">
    <location>
        <position position="83"/>
    </location>
</feature>
<name>A0A164RNR3_9AGAM</name>
<keyword evidence="9" id="KW-0239">DNA-directed DNA polymerase</keyword>
<dbReference type="GO" id="GO:0046872">
    <property type="term" value="F:metal ion binding"/>
    <property type="evidence" value="ECO:0007669"/>
    <property type="project" value="UniProtKB-KW"/>
</dbReference>
<keyword evidence="2" id="KW-0540">Nuclease</keyword>
<evidence type="ECO:0000256" key="9">
    <source>
        <dbReference type="ARBA" id="ARBA00022932"/>
    </source>
</evidence>
<evidence type="ECO:0000256" key="10">
    <source>
        <dbReference type="ARBA" id="ARBA00023172"/>
    </source>
</evidence>
<sequence length="83" mass="9409">MLITRSVSVYFWPFALATACHIKNRLPSSSLPAHTTPHERWTGSQPDVSYFQEFGVHCYARVVSDSLKKLDDRGEFGIFLGYA</sequence>
<dbReference type="OrthoDB" id="3243429at2759"/>
<keyword evidence="6" id="KW-0460">Magnesium</keyword>
<evidence type="ECO:0000256" key="7">
    <source>
        <dbReference type="ARBA" id="ARBA00022908"/>
    </source>
</evidence>
<dbReference type="STRING" id="1314777.A0A164RNR3"/>
<protein>
    <submittedName>
        <fullName evidence="11">Uncharacterized protein</fullName>
    </submittedName>
</protein>
<reference evidence="11 12" key="1">
    <citation type="journal article" date="2016" name="Mol. Biol. Evol.">
        <title>Comparative Genomics of Early-Diverging Mushroom-Forming Fungi Provides Insights into the Origins of Lignocellulose Decay Capabilities.</title>
        <authorList>
            <person name="Nagy L.G."/>
            <person name="Riley R."/>
            <person name="Tritt A."/>
            <person name="Adam C."/>
            <person name="Daum C."/>
            <person name="Floudas D."/>
            <person name="Sun H."/>
            <person name="Yadav J.S."/>
            <person name="Pangilinan J."/>
            <person name="Larsson K.H."/>
            <person name="Matsuura K."/>
            <person name="Barry K."/>
            <person name="Labutti K."/>
            <person name="Kuo R."/>
            <person name="Ohm R.A."/>
            <person name="Bhattacharya S.S."/>
            <person name="Shirouzu T."/>
            <person name="Yoshinaga Y."/>
            <person name="Martin F.M."/>
            <person name="Grigoriev I.V."/>
            <person name="Hibbett D.S."/>
        </authorList>
    </citation>
    <scope>NUCLEOTIDE SEQUENCE [LARGE SCALE GENOMIC DNA]</scope>
    <source>
        <strain evidence="11 12">HHB9708</strain>
    </source>
</reference>
<dbReference type="InterPro" id="IPR039537">
    <property type="entry name" value="Retrotran_Ty1/copia-like"/>
</dbReference>
<dbReference type="GO" id="GO:0003887">
    <property type="term" value="F:DNA-directed DNA polymerase activity"/>
    <property type="evidence" value="ECO:0007669"/>
    <property type="project" value="UniProtKB-KW"/>
</dbReference>